<dbReference type="InterPro" id="IPR041162">
    <property type="entry name" value="Bact_HORMA_1"/>
</dbReference>
<dbReference type="OrthoDB" id="7594557at2"/>
<keyword evidence="4" id="KW-1185">Reference proteome</keyword>
<organism evidence="3 4">
    <name type="scientific">Mucilaginibacter hurinus</name>
    <dbReference type="NCBI Taxonomy" id="2201324"/>
    <lineage>
        <taxon>Bacteria</taxon>
        <taxon>Pseudomonadati</taxon>
        <taxon>Bacteroidota</taxon>
        <taxon>Sphingobacteriia</taxon>
        <taxon>Sphingobacteriales</taxon>
        <taxon>Sphingobacteriaceae</taxon>
        <taxon>Mucilaginibacter</taxon>
    </lineage>
</organism>
<proteinExistence type="predicted"/>
<evidence type="ECO:0000313" key="3">
    <source>
        <dbReference type="EMBL" id="RCH54153.1"/>
    </source>
</evidence>
<accession>A0A367GN89</accession>
<feature type="domain" description="Bacterial HORMA" evidence="2">
    <location>
        <begin position="3"/>
        <end position="167"/>
    </location>
</feature>
<reference evidence="3 4" key="1">
    <citation type="submission" date="2018-05" db="EMBL/GenBank/DDBJ databases">
        <title>Mucilaginibacter hurinus sp. nov., isolated from briquette warehouse soil.</title>
        <authorList>
            <person name="Choi L."/>
        </authorList>
    </citation>
    <scope>NUCLEOTIDE SEQUENCE [LARGE SCALE GENOMIC DNA]</scope>
    <source>
        <strain evidence="3 4">ZR32</strain>
    </source>
</reference>
<protein>
    <recommendedName>
        <fullName evidence="2">Bacterial HORMA domain-containing protein</fullName>
    </recommendedName>
</protein>
<feature type="region of interest" description="Disordered" evidence="1">
    <location>
        <begin position="140"/>
        <end position="169"/>
    </location>
</feature>
<evidence type="ECO:0000313" key="4">
    <source>
        <dbReference type="Proteomes" id="UP000253209"/>
    </source>
</evidence>
<sequence>MSSYTNSGSVTFTLTHAKYLASKVATDLKRIQRLYGSPSDSTIADYEAELTEFLKKGYMEEVTYGFKINGVWTEPTLRYTAQDLEGNSANDDDPGKIRPNANIVGAYFTSYMTYTWNYHFLSENEKAAFKNSLPFQRSGAPQPGVNGYLSSDKSYSSGGKSLNRSSLKS</sequence>
<dbReference type="EMBL" id="QGDC01000008">
    <property type="protein sequence ID" value="RCH54153.1"/>
    <property type="molecule type" value="Genomic_DNA"/>
</dbReference>
<dbReference type="Proteomes" id="UP000253209">
    <property type="component" value="Unassembled WGS sequence"/>
</dbReference>
<evidence type="ECO:0000259" key="2">
    <source>
        <dbReference type="Pfam" id="PF18138"/>
    </source>
</evidence>
<evidence type="ECO:0000256" key="1">
    <source>
        <dbReference type="SAM" id="MobiDB-lite"/>
    </source>
</evidence>
<dbReference type="AlphaFoldDB" id="A0A367GN89"/>
<dbReference type="RefSeq" id="WP_114006078.1">
    <property type="nucleotide sequence ID" value="NZ_QGDC01000008.1"/>
</dbReference>
<name>A0A367GN89_9SPHI</name>
<gene>
    <name evidence="3" type="ORF">DJ568_14855</name>
</gene>
<dbReference type="Pfam" id="PF18138">
    <property type="entry name" value="bacHORMA_1"/>
    <property type="match status" value="1"/>
</dbReference>
<feature type="compositionally biased region" description="Low complexity" evidence="1">
    <location>
        <begin position="148"/>
        <end position="162"/>
    </location>
</feature>
<comment type="caution">
    <text evidence="3">The sequence shown here is derived from an EMBL/GenBank/DDBJ whole genome shotgun (WGS) entry which is preliminary data.</text>
</comment>